<dbReference type="Proteomes" id="UP000282184">
    <property type="component" value="Unassembled WGS sequence"/>
</dbReference>
<feature type="region of interest" description="Disordered" evidence="1">
    <location>
        <begin position="80"/>
        <end position="163"/>
    </location>
</feature>
<dbReference type="AlphaFoldDB" id="A0A3S0J965"/>
<dbReference type="OrthoDB" id="9863284at2"/>
<proteinExistence type="predicted"/>
<keyword evidence="2" id="KW-1133">Transmembrane helix</keyword>
<feature type="transmembrane region" description="Helical" evidence="2">
    <location>
        <begin position="53"/>
        <end position="72"/>
    </location>
</feature>
<name>A0A3S0J965_9BACT</name>
<feature type="region of interest" description="Disordered" evidence="1">
    <location>
        <begin position="190"/>
        <end position="242"/>
    </location>
</feature>
<evidence type="ECO:0000256" key="2">
    <source>
        <dbReference type="SAM" id="Phobius"/>
    </source>
</evidence>
<dbReference type="EMBL" id="RXOF01000008">
    <property type="protein sequence ID" value="RTQ48844.1"/>
    <property type="molecule type" value="Genomic_DNA"/>
</dbReference>
<feature type="compositionally biased region" description="Low complexity" evidence="1">
    <location>
        <begin position="89"/>
        <end position="113"/>
    </location>
</feature>
<sequence>MNPPETDPFYDALRGRLHDYEEPLPAGGWAGISPQLPPARPQPWWRRPASRRLAAVAAVLVLLLPITALLWYQQQAPQAERPATARHQANGPAPAPENAPAARRRTGAAAPVAQADTRTVGVPAPSRPAPVAAEAGRTPAEEPTAPKHLARQAARPQSVAGRPINDSEAAALISSATPSKRRPRRGAALLLLADNSTRRRSTSFATERAASGSATTFSQPSARAAQPPAGPETRTRQAASAADYPGAVGVAAQPLSTGAPDLAAVTAAPETAAQPGSVAGLNGQSAALMLPPAEALPAPLAPVSPADSLRRPRPARLSLGLLLGLAPARRGAGTMPPQLRQLEHPGLSRSAELAARYQVAPGVLLRSGVGYARQQQRVAFTLEQRQKYWARTSQLVVSNNPGGPDTLQVVSYAERDSVLSRRHQEFRLRQHYLTLPLYAEWRPQLHPRWQPVLSLGATLHWLLQGRYLAATDQGCHCQEQTQRGSGAGPLRPASVGLSAGLGLDYALGLRTTLLLRPSAHYWLTPTARAGGARPLGLGLQVGVLFDAHRP</sequence>
<keyword evidence="2" id="KW-0812">Transmembrane</keyword>
<evidence type="ECO:0008006" key="5">
    <source>
        <dbReference type="Google" id="ProtNLM"/>
    </source>
</evidence>
<dbReference type="RefSeq" id="WP_126693921.1">
    <property type="nucleotide sequence ID" value="NZ_RXOF01000008.1"/>
</dbReference>
<evidence type="ECO:0000256" key="1">
    <source>
        <dbReference type="SAM" id="MobiDB-lite"/>
    </source>
</evidence>
<feature type="compositionally biased region" description="Low complexity" evidence="1">
    <location>
        <begin position="120"/>
        <end position="135"/>
    </location>
</feature>
<keyword evidence="4" id="KW-1185">Reference proteome</keyword>
<organism evidence="3 4">
    <name type="scientific">Hymenobacter gummosus</name>
    <dbReference type="NCBI Taxonomy" id="1776032"/>
    <lineage>
        <taxon>Bacteria</taxon>
        <taxon>Pseudomonadati</taxon>
        <taxon>Bacteroidota</taxon>
        <taxon>Cytophagia</taxon>
        <taxon>Cytophagales</taxon>
        <taxon>Hymenobacteraceae</taxon>
        <taxon>Hymenobacter</taxon>
    </lineage>
</organism>
<comment type="caution">
    <text evidence="3">The sequence shown here is derived from an EMBL/GenBank/DDBJ whole genome shotgun (WGS) entry which is preliminary data.</text>
</comment>
<evidence type="ECO:0000313" key="3">
    <source>
        <dbReference type="EMBL" id="RTQ48844.1"/>
    </source>
</evidence>
<accession>A0A3S0J965</accession>
<gene>
    <name evidence="3" type="ORF">EJV47_14695</name>
</gene>
<evidence type="ECO:0000313" key="4">
    <source>
        <dbReference type="Proteomes" id="UP000282184"/>
    </source>
</evidence>
<keyword evidence="2" id="KW-0472">Membrane</keyword>
<reference evidence="3 4" key="1">
    <citation type="submission" date="2018-12" db="EMBL/GenBank/DDBJ databases">
        <title>Hymenobacter gummosus sp. nov., isolated from a spring.</title>
        <authorList>
            <person name="Nie L."/>
        </authorList>
    </citation>
    <scope>NUCLEOTIDE SEQUENCE [LARGE SCALE GENOMIC DNA]</scope>
    <source>
        <strain evidence="3 4">KCTC 52166</strain>
    </source>
</reference>
<feature type="compositionally biased region" description="Low complexity" evidence="1">
    <location>
        <begin position="218"/>
        <end position="227"/>
    </location>
</feature>
<protein>
    <recommendedName>
        <fullName evidence="5">Outer membrane protein beta-barrel domain-containing protein</fullName>
    </recommendedName>
</protein>